<name>A0AAD3DHR9_9CHLO</name>
<dbReference type="AlphaFoldDB" id="A0AAD3DHR9"/>
<sequence length="135" mass="15403">MMGMIHTPHESQKAHHKDKLAETKKHDAAVHEALKAQQQQQREAKEQKQHEEARAHRAERALNLGTDPEGKHSKRAIKEQRELLRQAEKAASGVTCEHGVSRCRICFPHREEADKQHPHERGPPRGASVEVEDDE</sequence>
<proteinExistence type="predicted"/>
<comment type="caution">
    <text evidence="2">The sequence shown here is derived from an EMBL/GenBank/DDBJ whole genome shotgun (WGS) entry which is preliminary data.</text>
</comment>
<evidence type="ECO:0000313" key="2">
    <source>
        <dbReference type="EMBL" id="GFR42071.1"/>
    </source>
</evidence>
<feature type="compositionally biased region" description="Basic and acidic residues" evidence="1">
    <location>
        <begin position="42"/>
        <end position="60"/>
    </location>
</feature>
<accession>A0AAD3DHR9</accession>
<feature type="compositionally biased region" description="Basic and acidic residues" evidence="1">
    <location>
        <begin position="110"/>
        <end position="123"/>
    </location>
</feature>
<evidence type="ECO:0000313" key="3">
    <source>
        <dbReference type="Proteomes" id="UP001054857"/>
    </source>
</evidence>
<evidence type="ECO:0000256" key="1">
    <source>
        <dbReference type="SAM" id="MobiDB-lite"/>
    </source>
</evidence>
<gene>
    <name evidence="2" type="ORF">Agub_g2892</name>
</gene>
<feature type="region of interest" description="Disordered" evidence="1">
    <location>
        <begin position="110"/>
        <end position="135"/>
    </location>
</feature>
<protein>
    <submittedName>
        <fullName evidence="2">Uncharacterized protein</fullName>
    </submittedName>
</protein>
<dbReference type="Proteomes" id="UP001054857">
    <property type="component" value="Unassembled WGS sequence"/>
</dbReference>
<keyword evidence="3" id="KW-1185">Reference proteome</keyword>
<feature type="region of interest" description="Disordered" evidence="1">
    <location>
        <begin position="1"/>
        <end position="74"/>
    </location>
</feature>
<reference evidence="2 3" key="1">
    <citation type="journal article" date="2021" name="Sci. Rep.">
        <title>Genome sequencing of the multicellular alga Astrephomene provides insights into convergent evolution of germ-soma differentiation.</title>
        <authorList>
            <person name="Yamashita S."/>
            <person name="Yamamoto K."/>
            <person name="Matsuzaki R."/>
            <person name="Suzuki S."/>
            <person name="Yamaguchi H."/>
            <person name="Hirooka S."/>
            <person name="Minakuchi Y."/>
            <person name="Miyagishima S."/>
            <person name="Kawachi M."/>
            <person name="Toyoda A."/>
            <person name="Nozaki H."/>
        </authorList>
    </citation>
    <scope>NUCLEOTIDE SEQUENCE [LARGE SCALE GENOMIC DNA]</scope>
    <source>
        <strain evidence="2 3">NIES-4017</strain>
    </source>
</reference>
<dbReference type="EMBL" id="BMAR01000002">
    <property type="protein sequence ID" value="GFR42071.1"/>
    <property type="molecule type" value="Genomic_DNA"/>
</dbReference>
<feature type="compositionally biased region" description="Basic and acidic residues" evidence="1">
    <location>
        <begin position="7"/>
        <end position="34"/>
    </location>
</feature>
<organism evidence="2 3">
    <name type="scientific">Astrephomene gubernaculifera</name>
    <dbReference type="NCBI Taxonomy" id="47775"/>
    <lineage>
        <taxon>Eukaryota</taxon>
        <taxon>Viridiplantae</taxon>
        <taxon>Chlorophyta</taxon>
        <taxon>core chlorophytes</taxon>
        <taxon>Chlorophyceae</taxon>
        <taxon>CS clade</taxon>
        <taxon>Chlamydomonadales</taxon>
        <taxon>Astrephomenaceae</taxon>
        <taxon>Astrephomene</taxon>
    </lineage>
</organism>